<dbReference type="KEGG" id="gps:C427_2788"/>
<dbReference type="AlphaFoldDB" id="M4S2I2"/>
<dbReference type="Proteomes" id="UP000011864">
    <property type="component" value="Chromosome"/>
</dbReference>
<dbReference type="EMBL" id="CP003837">
    <property type="protein sequence ID" value="AGH44897.1"/>
    <property type="molecule type" value="Genomic_DNA"/>
</dbReference>
<dbReference type="HOGENOM" id="CLU_3101858_0_0_6"/>
<accession>M4S2I2</accession>
<reference evidence="1 2" key="1">
    <citation type="journal article" date="2013" name="Genome Announc.">
        <title>Complete Genome Sequence of Glaciecola psychrophila Strain 170T.</title>
        <authorList>
            <person name="Yin J."/>
            <person name="Chen J."/>
            <person name="Liu G."/>
            <person name="Yu Y."/>
            <person name="Song L."/>
            <person name="Wang X."/>
            <person name="Qu X."/>
        </authorList>
    </citation>
    <scope>NUCLEOTIDE SEQUENCE [LARGE SCALE GENOMIC DNA]</scope>
    <source>
        <strain evidence="1 2">170</strain>
    </source>
</reference>
<protein>
    <submittedName>
        <fullName evidence="1">Uncharacterized protein</fullName>
    </submittedName>
</protein>
<proteinExistence type="predicted"/>
<evidence type="ECO:0000313" key="1">
    <source>
        <dbReference type="EMBL" id="AGH44897.1"/>
    </source>
</evidence>
<dbReference type="STRING" id="1129794.C427_2788"/>
<sequence>MSKLSKLAELLKLELTTQNMTEIKANASSIKIQQTLFEHLPMCQKSHVELN</sequence>
<name>M4S2I2_9ALTE</name>
<evidence type="ECO:0000313" key="2">
    <source>
        <dbReference type="Proteomes" id="UP000011864"/>
    </source>
</evidence>
<organism evidence="1 2">
    <name type="scientific">Paraglaciecola psychrophila 170</name>
    <dbReference type="NCBI Taxonomy" id="1129794"/>
    <lineage>
        <taxon>Bacteria</taxon>
        <taxon>Pseudomonadati</taxon>
        <taxon>Pseudomonadota</taxon>
        <taxon>Gammaproteobacteria</taxon>
        <taxon>Alteromonadales</taxon>
        <taxon>Alteromonadaceae</taxon>
        <taxon>Paraglaciecola</taxon>
    </lineage>
</organism>
<gene>
    <name evidence="1" type="ORF">C427_2788</name>
</gene>
<keyword evidence="2" id="KW-1185">Reference proteome</keyword>